<dbReference type="GO" id="GO:0020037">
    <property type="term" value="F:heme binding"/>
    <property type="evidence" value="ECO:0007669"/>
    <property type="project" value="InterPro"/>
</dbReference>
<dbReference type="AlphaFoldDB" id="A0A1Y6B513"/>
<evidence type="ECO:0000313" key="8">
    <source>
        <dbReference type="Proteomes" id="UP000192917"/>
    </source>
</evidence>
<evidence type="ECO:0000256" key="1">
    <source>
        <dbReference type="ARBA" id="ARBA00022617"/>
    </source>
</evidence>
<protein>
    <submittedName>
        <fullName evidence="7">Cytochrome c</fullName>
    </submittedName>
</protein>
<evidence type="ECO:0000256" key="5">
    <source>
        <dbReference type="SAM" id="SignalP"/>
    </source>
</evidence>
<reference evidence="7 8" key="1">
    <citation type="submission" date="2017-04" db="EMBL/GenBank/DDBJ databases">
        <authorList>
            <person name="Afonso C.L."/>
            <person name="Miller P.J."/>
            <person name="Scott M.A."/>
            <person name="Spackman E."/>
            <person name="Goraichik I."/>
            <person name="Dimitrov K.M."/>
            <person name="Suarez D.L."/>
            <person name="Swayne D.E."/>
        </authorList>
    </citation>
    <scope>NUCLEOTIDE SEQUENCE [LARGE SCALE GENOMIC DNA]</scope>
    <source>
        <strain evidence="7 8">USBA 355</strain>
    </source>
</reference>
<name>A0A1Y6B513_9PROT</name>
<dbReference type="InterPro" id="IPR036909">
    <property type="entry name" value="Cyt_c-like_dom_sf"/>
</dbReference>
<feature type="signal peptide" evidence="5">
    <location>
        <begin position="1"/>
        <end position="27"/>
    </location>
</feature>
<dbReference type="InterPro" id="IPR009056">
    <property type="entry name" value="Cyt_c-like_dom"/>
</dbReference>
<sequence length="128" mass="13989">MRRAAAAVVAGACLAAALLAAPAAARAAGDVAKGREIARQHCTRCHVVGDLNRYGGIDSTPSFQIIVKRDDWRDRFEAFYALRPHPVFVRMPDIPPPTDNPSNVATFEMTRAQIDDLVAYVATLREKK</sequence>
<dbReference type="SUPFAM" id="SSF46626">
    <property type="entry name" value="Cytochrome c"/>
    <property type="match status" value="1"/>
</dbReference>
<proteinExistence type="predicted"/>
<organism evidence="7 8">
    <name type="scientific">Tistlia consotensis USBA 355</name>
    <dbReference type="NCBI Taxonomy" id="560819"/>
    <lineage>
        <taxon>Bacteria</taxon>
        <taxon>Pseudomonadati</taxon>
        <taxon>Pseudomonadota</taxon>
        <taxon>Alphaproteobacteria</taxon>
        <taxon>Rhodospirillales</taxon>
        <taxon>Rhodovibrionaceae</taxon>
        <taxon>Tistlia</taxon>
    </lineage>
</organism>
<feature type="domain" description="Cytochrome c" evidence="6">
    <location>
        <begin position="29"/>
        <end position="125"/>
    </location>
</feature>
<evidence type="ECO:0000259" key="6">
    <source>
        <dbReference type="PROSITE" id="PS51007"/>
    </source>
</evidence>
<keyword evidence="5" id="KW-0732">Signal</keyword>
<evidence type="ECO:0000256" key="3">
    <source>
        <dbReference type="ARBA" id="ARBA00023004"/>
    </source>
</evidence>
<dbReference type="STRING" id="560819.SAMN05428998_101251"/>
<evidence type="ECO:0000256" key="2">
    <source>
        <dbReference type="ARBA" id="ARBA00022723"/>
    </source>
</evidence>
<dbReference type="PROSITE" id="PS51007">
    <property type="entry name" value="CYTC"/>
    <property type="match status" value="1"/>
</dbReference>
<dbReference type="GO" id="GO:0046872">
    <property type="term" value="F:metal ion binding"/>
    <property type="evidence" value="ECO:0007669"/>
    <property type="project" value="UniProtKB-KW"/>
</dbReference>
<accession>A0A1Y6B513</accession>
<dbReference type="RefSeq" id="WP_085120607.1">
    <property type="nucleotide sequence ID" value="NZ_FWZX01000001.1"/>
</dbReference>
<dbReference type="Proteomes" id="UP000192917">
    <property type="component" value="Unassembled WGS sequence"/>
</dbReference>
<dbReference type="GO" id="GO:0009055">
    <property type="term" value="F:electron transfer activity"/>
    <property type="evidence" value="ECO:0007669"/>
    <property type="project" value="InterPro"/>
</dbReference>
<dbReference type="Pfam" id="PF00034">
    <property type="entry name" value="Cytochrom_C"/>
    <property type="match status" value="1"/>
</dbReference>
<keyword evidence="2 4" id="KW-0479">Metal-binding</keyword>
<dbReference type="Gene3D" id="1.10.760.10">
    <property type="entry name" value="Cytochrome c-like domain"/>
    <property type="match status" value="1"/>
</dbReference>
<keyword evidence="8" id="KW-1185">Reference proteome</keyword>
<keyword evidence="3 4" id="KW-0408">Iron</keyword>
<feature type="chain" id="PRO_5012396210" evidence="5">
    <location>
        <begin position="28"/>
        <end position="128"/>
    </location>
</feature>
<keyword evidence="1 4" id="KW-0349">Heme</keyword>
<gene>
    <name evidence="7" type="ORF">SAMN05428998_101251</name>
</gene>
<evidence type="ECO:0000256" key="4">
    <source>
        <dbReference type="PROSITE-ProRule" id="PRU00433"/>
    </source>
</evidence>
<dbReference type="EMBL" id="FWZX01000001">
    <property type="protein sequence ID" value="SME89771.1"/>
    <property type="molecule type" value="Genomic_DNA"/>
</dbReference>
<evidence type="ECO:0000313" key="7">
    <source>
        <dbReference type="EMBL" id="SME89771.1"/>
    </source>
</evidence>